<dbReference type="PANTHER" id="PTHR37456:SF3">
    <property type="entry name" value="COLLAGEN ALPHA-1(XXV) CHAIN"/>
    <property type="match status" value="1"/>
</dbReference>
<evidence type="ECO:0000313" key="4">
    <source>
        <dbReference type="Proteomes" id="UP000228484"/>
    </source>
</evidence>
<dbReference type="Pfam" id="PF26595">
    <property type="entry name" value="A_ENA"/>
    <property type="match status" value="1"/>
</dbReference>
<dbReference type="InterPro" id="IPR008160">
    <property type="entry name" value="Collagen"/>
</dbReference>
<name>A0A2G6QB10_9BACI</name>
<feature type="compositionally biased region" description="Low complexity" evidence="2">
    <location>
        <begin position="210"/>
        <end position="227"/>
    </location>
</feature>
<feature type="region of interest" description="Disordered" evidence="2">
    <location>
        <begin position="210"/>
        <end position="236"/>
    </location>
</feature>
<accession>A0A2G6QB10</accession>
<evidence type="ECO:0000256" key="1">
    <source>
        <dbReference type="ARBA" id="ARBA00022737"/>
    </source>
</evidence>
<organism evidence="3 4">
    <name type="scientific">Bacillus fungorum</name>
    <dbReference type="NCBI Taxonomy" id="2039284"/>
    <lineage>
        <taxon>Bacteria</taxon>
        <taxon>Bacillati</taxon>
        <taxon>Bacillota</taxon>
        <taxon>Bacilli</taxon>
        <taxon>Bacillales</taxon>
        <taxon>Bacillaceae</taxon>
        <taxon>Bacillus</taxon>
    </lineage>
</organism>
<keyword evidence="1" id="KW-0677">Repeat</keyword>
<evidence type="ECO:0008006" key="5">
    <source>
        <dbReference type="Google" id="ProtNLM"/>
    </source>
</evidence>
<dbReference type="Pfam" id="PF01391">
    <property type="entry name" value="Collagen"/>
    <property type="match status" value="1"/>
</dbReference>
<sequence length="367" mass="34901">MIPLLLSSIAIEELGLSHILNAEGEKIQFALSSLSQLGERVTIDELLQINNSVAGTLKVVTSQEMLLEMKLSGILSTDVSTGASGPTGPTGATGVIGATGATGTTGATGATGLIGVTGATGTMGATGQTGTTGPTGATGATGTTGAIGATGAVGATGATGATGQTGTTGPTGALGPTGPTGVCPTGCPTGPTGATGPTGVGATGAIGTTGATGATGVTGATGATGVTGTTGGTGPVAAPSPSYASIITEGSAGGPGFLTFATNRLLVGTLISNTPGGSTITLEPGHTYYIAAQVDMDAFQPSSGIDWGLTFNGTTVLDIYMSNEAGNLQTLKGSVVVTAPAGAPSTIMMFSRSSDNQNVNISIVALD</sequence>
<evidence type="ECO:0000256" key="2">
    <source>
        <dbReference type="SAM" id="MobiDB-lite"/>
    </source>
</evidence>
<proteinExistence type="predicted"/>
<reference evidence="3 4" key="1">
    <citation type="submission" date="2017-09" db="EMBL/GenBank/DDBJ databases">
        <title>Biocontrol bacteria screening and application from spent mushroom substrate.</title>
        <authorList>
            <person name="Sun X."/>
        </authorList>
    </citation>
    <scope>NUCLEOTIDE SEQUENCE [LARGE SCALE GENOMIC DNA]</scope>
    <source>
        <strain evidence="3 4">100374</strain>
    </source>
</reference>
<dbReference type="InterPro" id="IPR050938">
    <property type="entry name" value="Collagen_Structural_Proteins"/>
</dbReference>
<protein>
    <recommendedName>
        <fullName evidence="5">Collagen-like protein</fullName>
    </recommendedName>
</protein>
<keyword evidence="4" id="KW-1185">Reference proteome</keyword>
<dbReference type="EMBL" id="NWUW01000013">
    <property type="protein sequence ID" value="PIE93945.1"/>
    <property type="molecule type" value="Genomic_DNA"/>
</dbReference>
<dbReference type="AlphaFoldDB" id="A0A2G6QB10"/>
<dbReference type="PANTHER" id="PTHR37456">
    <property type="entry name" value="SI:CH211-266K2.1"/>
    <property type="match status" value="1"/>
</dbReference>
<evidence type="ECO:0000313" key="3">
    <source>
        <dbReference type="EMBL" id="PIE93945.1"/>
    </source>
</evidence>
<comment type="caution">
    <text evidence="3">The sequence shown here is derived from an EMBL/GenBank/DDBJ whole genome shotgun (WGS) entry which is preliminary data.</text>
</comment>
<gene>
    <name evidence="3" type="ORF">CO726_18645</name>
</gene>
<dbReference type="InterPro" id="IPR058705">
    <property type="entry name" value="A_ENA"/>
</dbReference>
<dbReference type="Proteomes" id="UP000228484">
    <property type="component" value="Unassembled WGS sequence"/>
</dbReference>